<keyword evidence="2" id="KW-1185">Reference proteome</keyword>
<protein>
    <submittedName>
        <fullName evidence="1">Uncharacterized protein</fullName>
    </submittedName>
</protein>
<dbReference type="AlphaFoldDB" id="A0AAV5A6D4"/>
<organism evidence="1 2">
    <name type="scientific">Clathrus columnatus</name>
    <dbReference type="NCBI Taxonomy" id="1419009"/>
    <lineage>
        <taxon>Eukaryota</taxon>
        <taxon>Fungi</taxon>
        <taxon>Dikarya</taxon>
        <taxon>Basidiomycota</taxon>
        <taxon>Agaricomycotina</taxon>
        <taxon>Agaricomycetes</taxon>
        <taxon>Phallomycetidae</taxon>
        <taxon>Phallales</taxon>
        <taxon>Clathraceae</taxon>
        <taxon>Clathrus</taxon>
    </lineage>
</organism>
<comment type="caution">
    <text evidence="1">The sequence shown here is derived from an EMBL/GenBank/DDBJ whole genome shotgun (WGS) entry which is preliminary data.</text>
</comment>
<proteinExistence type="predicted"/>
<accession>A0AAV5A6D4</accession>
<gene>
    <name evidence="1" type="ORF">Clacol_004410</name>
</gene>
<reference evidence="1" key="1">
    <citation type="submission" date="2021-10" db="EMBL/GenBank/DDBJ databases">
        <title>De novo Genome Assembly of Clathrus columnatus (Basidiomycota, Fungi) Using Illumina and Nanopore Sequence Data.</title>
        <authorList>
            <person name="Ogiso-Tanaka E."/>
            <person name="Itagaki H."/>
            <person name="Hosoya T."/>
            <person name="Hosaka K."/>
        </authorList>
    </citation>
    <scope>NUCLEOTIDE SEQUENCE</scope>
    <source>
        <strain evidence="1">MO-923</strain>
    </source>
</reference>
<evidence type="ECO:0000313" key="1">
    <source>
        <dbReference type="EMBL" id="GJJ10184.1"/>
    </source>
</evidence>
<dbReference type="EMBL" id="BPWL01000005">
    <property type="protein sequence ID" value="GJJ10184.1"/>
    <property type="molecule type" value="Genomic_DNA"/>
</dbReference>
<dbReference type="Proteomes" id="UP001050691">
    <property type="component" value="Unassembled WGS sequence"/>
</dbReference>
<name>A0AAV5A6D4_9AGAM</name>
<sequence>MSPLSALLTCKFTRDLRRRNTTRSLPNQSSLEFPDLNLSSKENPVRSTRSVLGRIHEGIIADMGERNDLIVGVDRSDQEERDGEAARSIRNYCRYQTLSLFRTNIYSDNLYSS</sequence>
<evidence type="ECO:0000313" key="2">
    <source>
        <dbReference type="Proteomes" id="UP001050691"/>
    </source>
</evidence>